<evidence type="ECO:0000313" key="1">
    <source>
        <dbReference type="EMBL" id="RNF83108.1"/>
    </source>
</evidence>
<sequence length="104" mass="11234">MIINSIADGNVTTDRLVEFKPRPISYNIKGSTGVLTGEVAANAYVDVDARSTGSGPYQVTVGYVNHSYEAKPVAVDSNDSLVTFWMAFPAGPNRPTSFVYTKQK</sequence>
<dbReference type="Proteomes" id="UP000267049">
    <property type="component" value="Unassembled WGS sequence"/>
</dbReference>
<keyword evidence="2" id="KW-1185">Reference proteome</keyword>
<name>A0A3M8SP38_9GAMM</name>
<reference evidence="1 2" key="1">
    <citation type="submission" date="2018-11" db="EMBL/GenBank/DDBJ databases">
        <title>Lysobacter cryohumiis sp. nov., isolated from soil in the Tianshan Mountains, Xinjiang, China.</title>
        <authorList>
            <person name="Luo Y."/>
            <person name="Sheng H."/>
        </authorList>
    </citation>
    <scope>NUCLEOTIDE SEQUENCE [LARGE SCALE GENOMIC DNA]</scope>
    <source>
        <strain evidence="1 2">ZS60</strain>
    </source>
</reference>
<dbReference type="RefSeq" id="WP_123088240.1">
    <property type="nucleotide sequence ID" value="NZ_RIBS01000005.1"/>
</dbReference>
<proteinExistence type="predicted"/>
<protein>
    <submittedName>
        <fullName evidence="1">Uncharacterized protein</fullName>
    </submittedName>
</protein>
<organism evidence="1 2">
    <name type="scientific">Montanilutibacter psychrotolerans</name>
    <dbReference type="NCBI Taxonomy" id="1327343"/>
    <lineage>
        <taxon>Bacteria</taxon>
        <taxon>Pseudomonadati</taxon>
        <taxon>Pseudomonadota</taxon>
        <taxon>Gammaproteobacteria</taxon>
        <taxon>Lysobacterales</taxon>
        <taxon>Lysobacteraceae</taxon>
        <taxon>Montanilutibacter</taxon>
    </lineage>
</organism>
<gene>
    <name evidence="1" type="ORF">EER27_11350</name>
</gene>
<dbReference type="AlphaFoldDB" id="A0A3M8SP38"/>
<accession>A0A3M8SP38</accession>
<dbReference type="EMBL" id="RIBS01000005">
    <property type="protein sequence ID" value="RNF83108.1"/>
    <property type="molecule type" value="Genomic_DNA"/>
</dbReference>
<evidence type="ECO:0000313" key="2">
    <source>
        <dbReference type="Proteomes" id="UP000267049"/>
    </source>
</evidence>
<comment type="caution">
    <text evidence="1">The sequence shown here is derived from an EMBL/GenBank/DDBJ whole genome shotgun (WGS) entry which is preliminary data.</text>
</comment>